<reference evidence="1" key="1">
    <citation type="submission" date="2020-05" db="EMBL/GenBank/DDBJ databases">
        <authorList>
            <person name="Chiriac C."/>
            <person name="Salcher M."/>
            <person name="Ghai R."/>
            <person name="Kavagutti S V."/>
        </authorList>
    </citation>
    <scope>NUCLEOTIDE SEQUENCE</scope>
</reference>
<sequence length="118" mass="12137">MLLVAPTVIALSSLDGEELHASCGLPAASPLPAATPKTTPAATAAATALFTDVLLPPPRLMLATIGMVGLLIFCWATQLIPEMTPAHEPDPAQSSTRTGIRVTFLATPYVVPPIVPAT</sequence>
<dbReference type="AlphaFoldDB" id="A0A6J7XV28"/>
<evidence type="ECO:0000313" key="1">
    <source>
        <dbReference type="EMBL" id="CAB5239657.1"/>
    </source>
</evidence>
<protein>
    <submittedName>
        <fullName evidence="1">Unannotated protein</fullName>
    </submittedName>
</protein>
<gene>
    <name evidence="1" type="ORF">UFOPK3554_00408</name>
</gene>
<dbReference type="EMBL" id="CAFBSG010000004">
    <property type="protein sequence ID" value="CAB5239657.1"/>
    <property type="molecule type" value="Genomic_DNA"/>
</dbReference>
<name>A0A6J7XV28_9ZZZZ</name>
<organism evidence="1">
    <name type="scientific">freshwater metagenome</name>
    <dbReference type="NCBI Taxonomy" id="449393"/>
    <lineage>
        <taxon>unclassified sequences</taxon>
        <taxon>metagenomes</taxon>
        <taxon>ecological metagenomes</taxon>
    </lineage>
</organism>
<proteinExistence type="predicted"/>
<accession>A0A6J7XV28</accession>